<dbReference type="SUPFAM" id="SSF81901">
    <property type="entry name" value="HCP-like"/>
    <property type="match status" value="1"/>
</dbReference>
<dbReference type="PROSITE" id="PS51375">
    <property type="entry name" value="PPR"/>
    <property type="match status" value="9"/>
</dbReference>
<dbReference type="GO" id="GO:0008380">
    <property type="term" value="P:RNA splicing"/>
    <property type="evidence" value="ECO:0007669"/>
    <property type="project" value="TreeGrafter"/>
</dbReference>
<sequence>MLRYSTPLLLSPLHPIRFLHVSRPLHRSESKLTRPELTDRISRLLVLQRQDALSNLSFDFSNGLVDSVLRKLRLNPSACLGFFELASKQKTFRLNVKSYRKIVHILSRARMYDETRSYLNELVGFCKNNYTALFVRDELVRVYREFTFSPVVFDMVLKIYAEKGMIKNALHMIRMGIVQDVFTCTIMVNAYCKEGRRLMSEKGISRNVVTYTMLIKGYCKQGKMEEAEKMFQEMEEEEKEGLVVVDKHAYGVLVDGYCRAGKMDDAIRVRNEMLEIGLKINIFICNSLINGYCKLGQVHEAEGVLMRMVEWKLKPDSYSYSTLLGHTSKAFKGVDPNDIGYCTLLDGLFKMGDFGRAFVVWKDILAREFTKSRVAYNTMVGKVEEALKLKETMEREAIVSSIEMYNSLICGVFKCRKLSKAMDLLAEMQTKGLSPNVVTYGIFIAGWCNEGMLDKAFSAYFEMIEMGFAPNVDNARRLLSELLLRGFGPDNFTYCTLIHGCSATGNVNEAFNLRDEMLKQGIVPNITTYNALINCLCESGNMDRALRLFYNCKGLRLFYNCKGLTPNVVTYNILIDQYCKIDNTSEALKLKDRMEEEGVALSIITYSALINGFCKLGDMEESTKLLDQLIKAGVHTDMKQFSKLHNMTQMRCPSSGIVSPEPAILDDCSDAEGMPDNYYML</sequence>
<evidence type="ECO:0000256" key="1">
    <source>
        <dbReference type="ARBA" id="ARBA00007626"/>
    </source>
</evidence>
<feature type="repeat" description="PPR" evidence="3">
    <location>
        <begin position="525"/>
        <end position="559"/>
    </location>
</feature>
<dbReference type="Pfam" id="PF01535">
    <property type="entry name" value="PPR"/>
    <property type="match status" value="2"/>
</dbReference>
<reference evidence="5" key="1">
    <citation type="journal article" date="2016" name="G3 (Bethesda)">
        <title>First Draft Assembly and Annotation of the Genome of a California Endemic Oak Quercus lobata Nee (Fagaceae).</title>
        <authorList>
            <person name="Sork V.L."/>
            <person name="Fitz-Gibbon S.T."/>
            <person name="Puiu D."/>
            <person name="Crepeau M."/>
            <person name="Gugger P.F."/>
            <person name="Sherman R."/>
            <person name="Stevens K."/>
            <person name="Langley C.H."/>
            <person name="Pellegrini M."/>
            <person name="Salzberg S.L."/>
        </authorList>
    </citation>
    <scope>NUCLEOTIDE SEQUENCE [LARGE SCALE GENOMIC DNA]</scope>
    <source>
        <strain evidence="5">cv. SW786</strain>
    </source>
</reference>
<reference evidence="4" key="2">
    <citation type="submission" date="2021-01" db="UniProtKB">
        <authorList>
            <consortium name="EnsemblPlants"/>
        </authorList>
    </citation>
    <scope>IDENTIFICATION</scope>
</reference>
<comment type="similarity">
    <text evidence="1">Belongs to the PPR family. P subfamily.</text>
</comment>
<feature type="repeat" description="PPR" evidence="3">
    <location>
        <begin position="281"/>
        <end position="315"/>
    </location>
</feature>
<dbReference type="PANTHER" id="PTHR47932:SF62">
    <property type="entry name" value="EXPRESSED PROTEIN"/>
    <property type="match status" value="1"/>
</dbReference>
<dbReference type="GO" id="GO:0003729">
    <property type="term" value="F:mRNA binding"/>
    <property type="evidence" value="ECO:0007669"/>
    <property type="project" value="TreeGrafter"/>
</dbReference>
<feature type="repeat" description="PPR" evidence="3">
    <location>
        <begin position="401"/>
        <end position="435"/>
    </location>
</feature>
<feature type="repeat" description="PPR" evidence="3">
    <location>
        <begin position="602"/>
        <end position="636"/>
    </location>
</feature>
<dbReference type="SUPFAM" id="SSF48452">
    <property type="entry name" value="TPR-like"/>
    <property type="match status" value="1"/>
</dbReference>
<dbReference type="InParanoid" id="A0A7N2KS59"/>
<evidence type="ECO:0000313" key="4">
    <source>
        <dbReference type="EnsemblPlants" id="QL02p007279:mrna"/>
    </source>
</evidence>
<feature type="repeat" description="PPR" evidence="3">
    <location>
        <begin position="246"/>
        <end position="280"/>
    </location>
</feature>
<dbReference type="GO" id="GO:0005739">
    <property type="term" value="C:mitochondrion"/>
    <property type="evidence" value="ECO:0007669"/>
    <property type="project" value="TreeGrafter"/>
</dbReference>
<evidence type="ECO:0000256" key="3">
    <source>
        <dbReference type="PROSITE-ProRule" id="PRU00708"/>
    </source>
</evidence>
<evidence type="ECO:0000313" key="5">
    <source>
        <dbReference type="Proteomes" id="UP000594261"/>
    </source>
</evidence>
<dbReference type="AlphaFoldDB" id="A0A7N2KS59"/>
<dbReference type="Gene3D" id="1.25.40.10">
    <property type="entry name" value="Tetratricopeptide repeat domain"/>
    <property type="match status" value="6"/>
</dbReference>
<keyword evidence="2" id="KW-0677">Repeat</keyword>
<accession>A0A7N2KS59</accession>
<name>A0A7N2KS59_QUELO</name>
<dbReference type="FunCoup" id="A0A7N2KS59">
    <property type="interactions" value="1560"/>
</dbReference>
<dbReference type="InterPro" id="IPR011990">
    <property type="entry name" value="TPR-like_helical_dom_sf"/>
</dbReference>
<feature type="repeat" description="PPR" evidence="3">
    <location>
        <begin position="436"/>
        <end position="470"/>
    </location>
</feature>
<dbReference type="Pfam" id="PF12854">
    <property type="entry name" value="PPR_1"/>
    <property type="match status" value="2"/>
</dbReference>
<proteinExistence type="inferred from homology"/>
<protein>
    <recommendedName>
        <fullName evidence="6">Pentatricopeptide repeat-containing protein</fullName>
    </recommendedName>
</protein>
<dbReference type="NCBIfam" id="TIGR00756">
    <property type="entry name" value="PPR"/>
    <property type="match status" value="10"/>
</dbReference>
<dbReference type="InterPro" id="IPR002885">
    <property type="entry name" value="PPR_rpt"/>
</dbReference>
<feature type="repeat" description="PPR" evidence="3">
    <location>
        <begin position="567"/>
        <end position="601"/>
    </location>
</feature>
<dbReference type="Gramene" id="QL02p007279:mrna">
    <property type="protein sequence ID" value="QL02p007279:mrna"/>
    <property type="gene ID" value="QL02p007279"/>
</dbReference>
<keyword evidence="5" id="KW-1185">Reference proteome</keyword>
<dbReference type="Proteomes" id="UP000594261">
    <property type="component" value="Chromosome 2"/>
</dbReference>
<dbReference type="PANTHER" id="PTHR47932">
    <property type="entry name" value="ATPASE EXPRESSION PROTEIN 3"/>
    <property type="match status" value="1"/>
</dbReference>
<evidence type="ECO:0008006" key="6">
    <source>
        <dbReference type="Google" id="ProtNLM"/>
    </source>
</evidence>
<dbReference type="Pfam" id="PF13041">
    <property type="entry name" value="PPR_2"/>
    <property type="match status" value="4"/>
</dbReference>
<organism evidence="4 5">
    <name type="scientific">Quercus lobata</name>
    <name type="common">Valley oak</name>
    <dbReference type="NCBI Taxonomy" id="97700"/>
    <lineage>
        <taxon>Eukaryota</taxon>
        <taxon>Viridiplantae</taxon>
        <taxon>Streptophyta</taxon>
        <taxon>Embryophyta</taxon>
        <taxon>Tracheophyta</taxon>
        <taxon>Spermatophyta</taxon>
        <taxon>Magnoliopsida</taxon>
        <taxon>eudicotyledons</taxon>
        <taxon>Gunneridae</taxon>
        <taxon>Pentapetalae</taxon>
        <taxon>rosids</taxon>
        <taxon>fabids</taxon>
        <taxon>Fagales</taxon>
        <taxon>Fagaceae</taxon>
        <taxon>Quercus</taxon>
    </lineage>
</organism>
<feature type="repeat" description="PPR" evidence="3">
    <location>
        <begin position="490"/>
        <end position="524"/>
    </location>
</feature>
<dbReference type="EnsemblPlants" id="QL02p007279:mrna">
    <property type="protein sequence ID" value="QL02p007279:mrna"/>
    <property type="gene ID" value="QL02p007279"/>
</dbReference>
<feature type="repeat" description="PPR" evidence="3">
    <location>
        <begin position="207"/>
        <end position="237"/>
    </location>
</feature>
<dbReference type="GO" id="GO:0000963">
    <property type="term" value="P:mitochondrial RNA processing"/>
    <property type="evidence" value="ECO:0007669"/>
    <property type="project" value="TreeGrafter"/>
</dbReference>
<evidence type="ECO:0000256" key="2">
    <source>
        <dbReference type="ARBA" id="ARBA00022737"/>
    </source>
</evidence>